<dbReference type="GO" id="GO:0006730">
    <property type="term" value="P:one-carbon metabolic process"/>
    <property type="evidence" value="ECO:0007669"/>
    <property type="project" value="UniProtKB-KW"/>
</dbReference>
<dbReference type="Proteomes" id="UP000186465">
    <property type="component" value="Unassembled WGS sequence"/>
</dbReference>
<feature type="binding site" evidence="10">
    <location>
        <position position="21"/>
    </location>
    <ligand>
        <name>Mg(2+)</name>
        <dbReference type="ChEBI" id="CHEBI:18420"/>
    </ligand>
</feature>
<dbReference type="Pfam" id="PF02772">
    <property type="entry name" value="S-AdoMet_synt_M"/>
    <property type="match status" value="1"/>
</dbReference>
<feature type="domain" description="S-adenosylmethionine synthetase central" evidence="13">
    <location>
        <begin position="129"/>
        <end position="248"/>
    </location>
</feature>
<name>A0A1Q5PQV5_9ACTO</name>
<dbReference type="GO" id="GO:0005524">
    <property type="term" value="F:ATP binding"/>
    <property type="evidence" value="ECO:0007669"/>
    <property type="project" value="UniProtKB-UniRule"/>
</dbReference>
<dbReference type="CDD" id="cd18079">
    <property type="entry name" value="S-AdoMet_synt"/>
    <property type="match status" value="1"/>
</dbReference>
<comment type="catalytic activity">
    <reaction evidence="10">
        <text>L-methionine + ATP + H2O = S-adenosyl-L-methionine + phosphate + diphosphate</text>
        <dbReference type="Rhea" id="RHEA:21080"/>
        <dbReference type="ChEBI" id="CHEBI:15377"/>
        <dbReference type="ChEBI" id="CHEBI:30616"/>
        <dbReference type="ChEBI" id="CHEBI:33019"/>
        <dbReference type="ChEBI" id="CHEBI:43474"/>
        <dbReference type="ChEBI" id="CHEBI:57844"/>
        <dbReference type="ChEBI" id="CHEBI:59789"/>
        <dbReference type="EC" id="2.5.1.6"/>
    </reaction>
</comment>
<keyword evidence="16" id="KW-1185">Reference proteome</keyword>
<evidence type="ECO:0000256" key="11">
    <source>
        <dbReference type="RuleBase" id="RU004462"/>
    </source>
</evidence>
<feature type="binding site" description="in other chain" evidence="10">
    <location>
        <begin position="178"/>
        <end position="180"/>
    </location>
    <ligand>
        <name>ATP</name>
        <dbReference type="ChEBI" id="CHEBI:30616"/>
        <note>ligand shared between two neighboring subunits</note>
    </ligand>
</feature>
<feature type="domain" description="S-adenosylmethionine synthetase N-terminal" evidence="12">
    <location>
        <begin position="9"/>
        <end position="105"/>
    </location>
</feature>
<dbReference type="InterPro" id="IPR022629">
    <property type="entry name" value="S-AdoMet_synt_central"/>
</dbReference>
<feature type="binding site" description="in other chain" evidence="10">
    <location>
        <position position="60"/>
    </location>
    <ligand>
        <name>L-methionine</name>
        <dbReference type="ChEBI" id="CHEBI:57844"/>
        <note>ligand shared between two neighboring subunits</note>
    </ligand>
</feature>
<dbReference type="InterPro" id="IPR022631">
    <property type="entry name" value="ADOMET_SYNTHASE_CS"/>
</dbReference>
<keyword evidence="3 10" id="KW-0554">One-carbon metabolism</keyword>
<dbReference type="EMBL" id="MPDM01000003">
    <property type="protein sequence ID" value="OKL50001.1"/>
    <property type="molecule type" value="Genomic_DNA"/>
</dbReference>
<dbReference type="NCBIfam" id="TIGR01034">
    <property type="entry name" value="metK"/>
    <property type="match status" value="1"/>
</dbReference>
<dbReference type="Gene3D" id="3.30.300.10">
    <property type="match status" value="3"/>
</dbReference>
<evidence type="ECO:0000259" key="14">
    <source>
        <dbReference type="Pfam" id="PF02773"/>
    </source>
</evidence>
<feature type="binding site" description="in other chain" evidence="10">
    <location>
        <position position="287"/>
    </location>
    <ligand>
        <name>L-methionine</name>
        <dbReference type="ChEBI" id="CHEBI:57844"/>
        <note>ligand shared between two neighboring subunits</note>
    </ligand>
</feature>
<feature type="binding site" description="in other chain" evidence="10">
    <location>
        <position position="103"/>
    </location>
    <ligand>
        <name>L-methionine</name>
        <dbReference type="ChEBI" id="CHEBI:57844"/>
        <note>ligand shared between two neighboring subunits</note>
    </ligand>
</feature>
<comment type="subcellular location">
    <subcellularLocation>
        <location evidence="10">Cytoplasm</location>
    </subcellularLocation>
</comment>
<evidence type="ECO:0000256" key="5">
    <source>
        <dbReference type="ARBA" id="ARBA00022723"/>
    </source>
</evidence>
<dbReference type="InterPro" id="IPR022628">
    <property type="entry name" value="S-AdoMet_synt_N"/>
</dbReference>
<evidence type="ECO:0000256" key="4">
    <source>
        <dbReference type="ARBA" id="ARBA00022679"/>
    </source>
</evidence>
<dbReference type="GO" id="GO:0000287">
    <property type="term" value="F:magnesium ion binding"/>
    <property type="evidence" value="ECO:0007669"/>
    <property type="project" value="UniProtKB-UniRule"/>
</dbReference>
<evidence type="ECO:0000313" key="16">
    <source>
        <dbReference type="Proteomes" id="UP000186465"/>
    </source>
</evidence>
<evidence type="ECO:0000256" key="2">
    <source>
        <dbReference type="ARBA" id="ARBA00009685"/>
    </source>
</evidence>
<feature type="region of interest" description="Flexible loop" evidence="10">
    <location>
        <begin position="103"/>
        <end position="113"/>
    </location>
</feature>
<comment type="cofactor">
    <cofactor evidence="10">
        <name>K(+)</name>
        <dbReference type="ChEBI" id="CHEBI:29103"/>
    </cofactor>
    <text evidence="10">Binds 1 potassium ion per subunit.</text>
</comment>
<feature type="domain" description="S-adenosylmethionine synthetase C-terminal" evidence="14">
    <location>
        <begin position="250"/>
        <end position="387"/>
    </location>
</feature>
<evidence type="ECO:0000256" key="6">
    <source>
        <dbReference type="ARBA" id="ARBA00022741"/>
    </source>
</evidence>
<dbReference type="Pfam" id="PF00438">
    <property type="entry name" value="S-AdoMet_synt_N"/>
    <property type="match status" value="1"/>
</dbReference>
<feature type="binding site" evidence="10">
    <location>
        <position position="283"/>
    </location>
    <ligand>
        <name>ATP</name>
        <dbReference type="ChEBI" id="CHEBI:30616"/>
        <note>ligand shared between two neighboring subunits</note>
    </ligand>
</feature>
<dbReference type="PIRSF" id="PIRSF000497">
    <property type="entry name" value="MAT"/>
    <property type="match status" value="1"/>
</dbReference>
<dbReference type="Pfam" id="PF02773">
    <property type="entry name" value="S-AdoMet_synt_C"/>
    <property type="match status" value="1"/>
</dbReference>
<dbReference type="EC" id="2.5.1.6" evidence="10"/>
<dbReference type="InterPro" id="IPR022636">
    <property type="entry name" value="S-AdoMet_synthetase_sfam"/>
</dbReference>
<comment type="function">
    <text evidence="10">Catalyzes the formation of S-adenosylmethionine (AdoMet) from methionine and ATP. The overall synthetic reaction is composed of two sequential steps, AdoMet formation and the subsequent tripolyphosphate hydrolysis which occurs prior to release of AdoMet from the enzyme.</text>
</comment>
<evidence type="ECO:0000256" key="1">
    <source>
        <dbReference type="ARBA" id="ARBA00005224"/>
    </source>
</evidence>
<keyword evidence="4 10" id="KW-0808">Transferase</keyword>
<keyword evidence="8 10" id="KW-0460">Magnesium</keyword>
<organism evidence="15 16">
    <name type="scientific">Boudabousia marimammalium</name>
    <dbReference type="NCBI Taxonomy" id="156892"/>
    <lineage>
        <taxon>Bacteria</taxon>
        <taxon>Bacillati</taxon>
        <taxon>Actinomycetota</taxon>
        <taxon>Actinomycetes</taxon>
        <taxon>Actinomycetales</taxon>
        <taxon>Actinomycetaceae</taxon>
        <taxon>Boudabousia</taxon>
    </lineage>
</organism>
<evidence type="ECO:0000256" key="10">
    <source>
        <dbReference type="HAMAP-Rule" id="MF_00086"/>
    </source>
</evidence>
<feature type="binding site" description="in other chain" evidence="10">
    <location>
        <begin position="247"/>
        <end position="248"/>
    </location>
    <ligand>
        <name>ATP</name>
        <dbReference type="ChEBI" id="CHEBI:30616"/>
        <note>ligand shared between two neighboring subunits</note>
    </ligand>
</feature>
<dbReference type="HAMAP" id="MF_00086">
    <property type="entry name" value="S_AdoMet_synth1"/>
    <property type="match status" value="1"/>
</dbReference>
<feature type="binding site" evidence="10">
    <location>
        <position position="256"/>
    </location>
    <ligand>
        <name>L-methionine</name>
        <dbReference type="ChEBI" id="CHEBI:57844"/>
        <note>ligand shared between two neighboring subunits</note>
    </ligand>
</feature>
<dbReference type="RefSeq" id="WP_075361327.1">
    <property type="nucleotide sequence ID" value="NZ_MPDM01000003.1"/>
</dbReference>
<evidence type="ECO:0000259" key="12">
    <source>
        <dbReference type="Pfam" id="PF00438"/>
    </source>
</evidence>
<dbReference type="UniPathway" id="UPA00315">
    <property type="reaction ID" value="UER00080"/>
</dbReference>
<gene>
    <name evidence="10" type="primary">metK</name>
    <name evidence="15" type="ORF">BM477_03660</name>
</gene>
<keyword evidence="5 10" id="KW-0479">Metal-binding</keyword>
<dbReference type="STRING" id="156892.BM477_03660"/>
<dbReference type="PANTHER" id="PTHR11964">
    <property type="entry name" value="S-ADENOSYLMETHIONINE SYNTHETASE"/>
    <property type="match status" value="1"/>
</dbReference>
<comment type="similarity">
    <text evidence="2 10 11">Belongs to the AdoMet synthase family.</text>
</comment>
<dbReference type="PROSITE" id="PS00376">
    <property type="entry name" value="ADOMET_SYNTHASE_1"/>
    <property type="match status" value="1"/>
</dbReference>
<evidence type="ECO:0000313" key="15">
    <source>
        <dbReference type="EMBL" id="OKL50001.1"/>
    </source>
</evidence>
<keyword evidence="7 10" id="KW-0067">ATP-binding</keyword>
<feature type="binding site" description="in other chain" evidence="10">
    <location>
        <position position="19"/>
    </location>
    <ligand>
        <name>ATP</name>
        <dbReference type="ChEBI" id="CHEBI:30616"/>
        <note>ligand shared between two neighboring subunits</note>
    </ligand>
</feature>
<keyword evidence="6 10" id="KW-0547">Nucleotide-binding</keyword>
<evidence type="ECO:0000256" key="8">
    <source>
        <dbReference type="ARBA" id="ARBA00022842"/>
    </source>
</evidence>
<comment type="pathway">
    <text evidence="1 10">Amino-acid biosynthesis; S-adenosyl-L-methionine biosynthesis; S-adenosyl-L-methionine from L-methionine: step 1/1.</text>
</comment>
<dbReference type="SUPFAM" id="SSF55973">
    <property type="entry name" value="S-adenosylmethionine synthetase"/>
    <property type="match status" value="3"/>
</dbReference>
<dbReference type="GO" id="GO:0004478">
    <property type="term" value="F:methionine adenosyltransferase activity"/>
    <property type="evidence" value="ECO:0007669"/>
    <property type="project" value="UniProtKB-UniRule"/>
</dbReference>
<keyword evidence="9 10" id="KW-0630">Potassium</keyword>
<protein>
    <recommendedName>
        <fullName evidence="10">S-adenosylmethionine synthase</fullName>
        <shortName evidence="10">AdoMet synthase</shortName>
        <ecNumber evidence="10">2.5.1.6</ecNumber>
    </recommendedName>
    <alternativeName>
        <fullName evidence="10">MAT</fullName>
    </alternativeName>
    <alternativeName>
        <fullName evidence="10">Methionine adenosyltransferase</fullName>
    </alternativeName>
</protein>
<proteinExistence type="inferred from homology"/>
<dbReference type="GO" id="GO:0005737">
    <property type="term" value="C:cytoplasm"/>
    <property type="evidence" value="ECO:0007669"/>
    <property type="project" value="UniProtKB-SubCell"/>
</dbReference>
<evidence type="ECO:0000256" key="3">
    <source>
        <dbReference type="ARBA" id="ARBA00022563"/>
    </source>
</evidence>
<dbReference type="OrthoDB" id="9801686at2"/>
<reference evidence="16" key="1">
    <citation type="submission" date="2016-11" db="EMBL/GenBank/DDBJ databases">
        <title>Actinomyces gypaetusis sp. nov. isolated from Gypaetus barbatus in Qinghai Tibet Plateau China.</title>
        <authorList>
            <person name="Meng X."/>
        </authorList>
    </citation>
    <scope>NUCLEOTIDE SEQUENCE [LARGE SCALE GENOMIC DNA]</scope>
    <source>
        <strain evidence="16">DSM 15383</strain>
    </source>
</reference>
<accession>A0A1Q5PQV5</accession>
<feature type="binding site" evidence="10">
    <location>
        <position position="47"/>
    </location>
    <ligand>
        <name>K(+)</name>
        <dbReference type="ChEBI" id="CHEBI:29103"/>
    </ligand>
</feature>
<dbReference type="GO" id="GO:0006556">
    <property type="term" value="P:S-adenosylmethionine biosynthetic process"/>
    <property type="evidence" value="ECO:0007669"/>
    <property type="project" value="UniProtKB-UniRule"/>
</dbReference>
<evidence type="ECO:0000256" key="9">
    <source>
        <dbReference type="ARBA" id="ARBA00022958"/>
    </source>
</evidence>
<comment type="subunit">
    <text evidence="10">Homotetramer; dimer of dimers.</text>
</comment>
<evidence type="ECO:0000259" key="13">
    <source>
        <dbReference type="Pfam" id="PF02772"/>
    </source>
</evidence>
<comment type="caution">
    <text evidence="15">The sequence shown here is derived from an EMBL/GenBank/DDBJ whole genome shotgun (WGS) entry which is preliminary data.</text>
</comment>
<comment type="cofactor">
    <cofactor evidence="10">
        <name>Mg(2+)</name>
        <dbReference type="ChEBI" id="CHEBI:18420"/>
    </cofactor>
    <text evidence="10">Binds 2 divalent ions per subunit.</text>
</comment>
<dbReference type="InterPro" id="IPR002133">
    <property type="entry name" value="S-AdoMet_synthetase"/>
</dbReference>
<feature type="binding site" description="in other chain" evidence="10">
    <location>
        <begin position="262"/>
        <end position="263"/>
    </location>
    <ligand>
        <name>ATP</name>
        <dbReference type="ChEBI" id="CHEBI:30616"/>
        <note>ligand shared between two neighboring subunits</note>
    </ligand>
</feature>
<sequence>MVDLTKLQLFTSESVTEGHPDKVCDRISDSILDAIFAEDPQAHVAVETLATRGLIHVAGEITTSAYVDIDAIAREEILKIGYDSSEVFFDGHTCGVMTTIGQQSPDISAAVSNSLEVRQDAVVDTLDSQGAGDQGIMFGYACDETPDLMPAPIWLAHRLALRLAEVRKQGIVKGLGPDGKTQVTLAYDGDRPVAVHTVLVSTQHLESLSLEEIQSAIRTHVIDPVLADSGLDLDTSQITYQINPSGKFVVGGPAGDAGLTGRKLIVDTYGGMARHGGGALSGKDPSKVDRSAAYALRWIAKHVVAAGLASRCELQVSYAIGSARPISLWVETFGTATIPETKINAIINQVFDLRPAAIVQDLDLLRPIYKETASYGHFGRPEFPWEQLSRLDQVQAAVAAL</sequence>
<dbReference type="InterPro" id="IPR022630">
    <property type="entry name" value="S-AdoMet_synt_C"/>
</dbReference>
<feature type="binding site" evidence="10">
    <location>
        <position position="279"/>
    </location>
    <ligand>
        <name>ATP</name>
        <dbReference type="ChEBI" id="CHEBI:30616"/>
        <note>ligand shared between two neighboring subunits</note>
    </ligand>
</feature>
<feature type="binding site" evidence="10">
    <location>
        <position position="256"/>
    </location>
    <ligand>
        <name>ATP</name>
        <dbReference type="ChEBI" id="CHEBI:30616"/>
        <note>ligand shared between two neighboring subunits</note>
    </ligand>
</feature>
<keyword evidence="10" id="KW-0963">Cytoplasm</keyword>
<dbReference type="FunFam" id="3.30.300.10:FF:000003">
    <property type="entry name" value="S-adenosylmethionine synthase"/>
    <property type="match status" value="1"/>
</dbReference>
<dbReference type="AlphaFoldDB" id="A0A1Q5PQV5"/>
<evidence type="ECO:0000256" key="7">
    <source>
        <dbReference type="ARBA" id="ARBA00022840"/>
    </source>
</evidence>